<reference evidence="2 4" key="1">
    <citation type="journal article" date="2014" name="BMC Genomics">
        <title>Genome sequence of Anopheles sinensis provides insight into genetics basis of mosquito competence for malaria parasites.</title>
        <authorList>
            <person name="Zhou D."/>
            <person name="Zhang D."/>
            <person name="Ding G."/>
            <person name="Shi L."/>
            <person name="Hou Q."/>
            <person name="Ye Y."/>
            <person name="Xu Y."/>
            <person name="Zhou H."/>
            <person name="Xiong C."/>
            <person name="Li S."/>
            <person name="Yu J."/>
            <person name="Hong S."/>
            <person name="Yu X."/>
            <person name="Zou P."/>
            <person name="Chen C."/>
            <person name="Chang X."/>
            <person name="Wang W."/>
            <person name="Lv Y."/>
            <person name="Sun Y."/>
            <person name="Ma L."/>
            <person name="Shen B."/>
            <person name="Zhu C."/>
        </authorList>
    </citation>
    <scope>NUCLEOTIDE SEQUENCE [LARGE SCALE GENOMIC DNA]</scope>
</reference>
<proteinExistence type="predicted"/>
<feature type="region of interest" description="Disordered" evidence="1">
    <location>
        <begin position="19"/>
        <end position="48"/>
    </location>
</feature>
<dbReference type="EMBL" id="KE525248">
    <property type="protein sequence ID" value="KFB43350.1"/>
    <property type="molecule type" value="Genomic_DNA"/>
</dbReference>
<evidence type="ECO:0000313" key="2">
    <source>
        <dbReference type="EMBL" id="KFB43350.1"/>
    </source>
</evidence>
<keyword evidence="2" id="KW-0808">Transferase</keyword>
<gene>
    <name evidence="2" type="ORF">ZHAS_00011144</name>
</gene>
<evidence type="ECO:0000313" key="4">
    <source>
        <dbReference type="Proteomes" id="UP000030765"/>
    </source>
</evidence>
<dbReference type="AlphaFoldDB" id="A0A084VZF6"/>
<sequence length="94" mass="10513">MDFPGGPWVPFLGTGLEIDQPTIESNGTPSRMKERQSEGIRAGRSLQEPKIGSKETLHRIREILTILIIILKRTSRPPHLSALIIISSKSLDER</sequence>
<dbReference type="EMBL" id="ATLV01018760">
    <property type="status" value="NOT_ANNOTATED_CDS"/>
    <property type="molecule type" value="Genomic_DNA"/>
</dbReference>
<organism evidence="2">
    <name type="scientific">Anopheles sinensis</name>
    <name type="common">Mosquito</name>
    <dbReference type="NCBI Taxonomy" id="74873"/>
    <lineage>
        <taxon>Eukaryota</taxon>
        <taxon>Metazoa</taxon>
        <taxon>Ecdysozoa</taxon>
        <taxon>Arthropoda</taxon>
        <taxon>Hexapoda</taxon>
        <taxon>Insecta</taxon>
        <taxon>Pterygota</taxon>
        <taxon>Neoptera</taxon>
        <taxon>Endopterygota</taxon>
        <taxon>Diptera</taxon>
        <taxon>Nematocera</taxon>
        <taxon>Culicoidea</taxon>
        <taxon>Culicidae</taxon>
        <taxon>Anophelinae</taxon>
        <taxon>Anopheles</taxon>
    </lineage>
</organism>
<reference evidence="3" key="2">
    <citation type="submission" date="2020-05" db="UniProtKB">
        <authorList>
            <consortium name="EnsemblMetazoa"/>
        </authorList>
    </citation>
    <scope>IDENTIFICATION</scope>
</reference>
<dbReference type="GO" id="GO:0016740">
    <property type="term" value="F:transferase activity"/>
    <property type="evidence" value="ECO:0007669"/>
    <property type="project" value="UniProtKB-KW"/>
</dbReference>
<dbReference type="EnsemblMetazoa" id="ASIC011144-RA">
    <property type="protein sequence ID" value="ASIC011144-PA"/>
    <property type="gene ID" value="ASIC011144"/>
</dbReference>
<name>A0A084VZF6_ANOSI</name>
<keyword evidence="4" id="KW-1185">Reference proteome</keyword>
<protein>
    <submittedName>
        <fullName evidence="2 3">Galactose-3-O-sulfotransferase 3-like protein</fullName>
    </submittedName>
</protein>
<evidence type="ECO:0000313" key="3">
    <source>
        <dbReference type="EnsemblMetazoa" id="ASIC011144-PA"/>
    </source>
</evidence>
<dbReference type="Proteomes" id="UP000030765">
    <property type="component" value="Unassembled WGS sequence"/>
</dbReference>
<accession>A0A084VZF6</accession>
<dbReference type="VEuPathDB" id="VectorBase:ASIC011144"/>
<evidence type="ECO:0000256" key="1">
    <source>
        <dbReference type="SAM" id="MobiDB-lite"/>
    </source>
</evidence>